<dbReference type="Proteomes" id="UP000800036">
    <property type="component" value="Unassembled WGS sequence"/>
</dbReference>
<name>A0A6A5UW28_9PLEO</name>
<reference evidence="2" key="1">
    <citation type="journal article" date="2020" name="Stud. Mycol.">
        <title>101 Dothideomycetes genomes: a test case for predicting lifestyles and emergence of pathogens.</title>
        <authorList>
            <person name="Haridas S."/>
            <person name="Albert R."/>
            <person name="Binder M."/>
            <person name="Bloem J."/>
            <person name="Labutti K."/>
            <person name="Salamov A."/>
            <person name="Andreopoulos B."/>
            <person name="Baker S."/>
            <person name="Barry K."/>
            <person name="Bills G."/>
            <person name="Bluhm B."/>
            <person name="Cannon C."/>
            <person name="Castanera R."/>
            <person name="Culley D."/>
            <person name="Daum C."/>
            <person name="Ezra D."/>
            <person name="Gonzalez J."/>
            <person name="Henrissat B."/>
            <person name="Kuo A."/>
            <person name="Liang C."/>
            <person name="Lipzen A."/>
            <person name="Lutzoni F."/>
            <person name="Magnuson J."/>
            <person name="Mondo S."/>
            <person name="Nolan M."/>
            <person name="Ohm R."/>
            <person name="Pangilinan J."/>
            <person name="Park H.-J."/>
            <person name="Ramirez L."/>
            <person name="Alfaro M."/>
            <person name="Sun H."/>
            <person name="Tritt A."/>
            <person name="Yoshinaga Y."/>
            <person name="Zwiers L.-H."/>
            <person name="Turgeon B."/>
            <person name="Goodwin S."/>
            <person name="Spatafora J."/>
            <person name="Crous P."/>
            <person name="Grigoriev I."/>
        </authorList>
    </citation>
    <scope>NUCLEOTIDE SEQUENCE</scope>
    <source>
        <strain evidence="2">CBS 107.79</strain>
    </source>
</reference>
<feature type="non-terminal residue" evidence="2">
    <location>
        <position position="75"/>
    </location>
</feature>
<accession>A0A6A5UW28</accession>
<feature type="transmembrane region" description="Helical" evidence="1">
    <location>
        <begin position="18"/>
        <end position="42"/>
    </location>
</feature>
<organism evidence="2 3">
    <name type="scientific">Bimuria novae-zelandiae CBS 107.79</name>
    <dbReference type="NCBI Taxonomy" id="1447943"/>
    <lineage>
        <taxon>Eukaryota</taxon>
        <taxon>Fungi</taxon>
        <taxon>Dikarya</taxon>
        <taxon>Ascomycota</taxon>
        <taxon>Pezizomycotina</taxon>
        <taxon>Dothideomycetes</taxon>
        <taxon>Pleosporomycetidae</taxon>
        <taxon>Pleosporales</taxon>
        <taxon>Massarineae</taxon>
        <taxon>Didymosphaeriaceae</taxon>
        <taxon>Bimuria</taxon>
    </lineage>
</organism>
<feature type="transmembrane region" description="Helical" evidence="1">
    <location>
        <begin position="54"/>
        <end position="74"/>
    </location>
</feature>
<gene>
    <name evidence="2" type="ORF">BU23DRAFT_440687</name>
</gene>
<keyword evidence="1" id="KW-0812">Transmembrane</keyword>
<feature type="non-terminal residue" evidence="2">
    <location>
        <position position="1"/>
    </location>
</feature>
<dbReference type="AlphaFoldDB" id="A0A6A5UW28"/>
<sequence length="75" mass="8500">SIDIAQATQQDSEIMRGIAAITMIFLLAIFVATFFSMVFFHVGDEVSVHLLVDSWVWLFPVVTVPITVFIASWYF</sequence>
<evidence type="ECO:0000313" key="3">
    <source>
        <dbReference type="Proteomes" id="UP000800036"/>
    </source>
</evidence>
<evidence type="ECO:0000256" key="1">
    <source>
        <dbReference type="SAM" id="Phobius"/>
    </source>
</evidence>
<evidence type="ECO:0000313" key="2">
    <source>
        <dbReference type="EMBL" id="KAF1965227.1"/>
    </source>
</evidence>
<keyword evidence="1" id="KW-1133">Transmembrane helix</keyword>
<dbReference type="EMBL" id="ML976766">
    <property type="protein sequence ID" value="KAF1965227.1"/>
    <property type="molecule type" value="Genomic_DNA"/>
</dbReference>
<protein>
    <submittedName>
        <fullName evidence="2">Uncharacterized protein</fullName>
    </submittedName>
</protein>
<keyword evidence="3" id="KW-1185">Reference proteome</keyword>
<dbReference type="OrthoDB" id="2830640at2759"/>
<proteinExistence type="predicted"/>
<keyword evidence="1" id="KW-0472">Membrane</keyword>
<dbReference type="Gene3D" id="1.20.58.340">
    <property type="entry name" value="Magnesium transport protein CorA, transmembrane region"/>
    <property type="match status" value="1"/>
</dbReference>